<name>A0A6C2YQL3_9BACT</name>
<reference evidence="1" key="1">
    <citation type="submission" date="2019-04" db="EMBL/GenBank/DDBJ databases">
        <authorList>
            <consortium name="Science for Life Laboratories"/>
        </authorList>
    </citation>
    <scope>NUCLEOTIDE SEQUENCE</scope>
    <source>
        <strain evidence="1">MBLW1</strain>
    </source>
</reference>
<proteinExistence type="predicted"/>
<dbReference type="EMBL" id="LR593887">
    <property type="protein sequence ID" value="VTS04610.1"/>
    <property type="molecule type" value="Genomic_DNA"/>
</dbReference>
<sequence>MITITRDSDANGSLDQRLWVVQDTNWNVTALLNDSGIVVERYAYDAYGAVTILDAARAVKSDGSDYAIRPLWQGLRLDDASGLYHARNREVSTTLGRPLQRDPIGFAAGDVNVYRWVGNGPIGAVDPLGLMSSELTSILNSIASSGAINDKEVNTGRQRALRAFRWLAVTNLADTVVTAVAETAANLIRQLRAMNQLIDYVNLFEEAISKKTVKYAKLVLDINNSITGTKDTEVTAVLLYVTKSRSYLLDVKGHVGKTVECGKIINKFPYEYFRFLVKGEYTIQEKTTNAEPIWIFDPDNPLQKPRNLR</sequence>
<dbReference type="RefSeq" id="WP_162658793.1">
    <property type="nucleotide sequence ID" value="NZ_LR593887.1"/>
</dbReference>
<dbReference type="Gene3D" id="2.180.10.10">
    <property type="entry name" value="RHS repeat-associated core"/>
    <property type="match status" value="1"/>
</dbReference>
<dbReference type="InParanoid" id="A0A6C2YQL3"/>
<accession>A0A6C2YQL3</accession>
<dbReference type="PANTHER" id="PTHR32305">
    <property type="match status" value="1"/>
</dbReference>
<dbReference type="KEGG" id="tim:GMBLW1_03390"/>
<evidence type="ECO:0000313" key="1">
    <source>
        <dbReference type="EMBL" id="VIP03621.1"/>
    </source>
</evidence>
<dbReference type="Proteomes" id="UP000464378">
    <property type="component" value="Chromosome"/>
</dbReference>
<organism evidence="1">
    <name type="scientific">Tuwongella immobilis</name>
    <dbReference type="NCBI Taxonomy" id="692036"/>
    <lineage>
        <taxon>Bacteria</taxon>
        <taxon>Pseudomonadati</taxon>
        <taxon>Planctomycetota</taxon>
        <taxon>Planctomycetia</taxon>
        <taxon>Gemmatales</taxon>
        <taxon>Gemmataceae</taxon>
        <taxon>Tuwongella</taxon>
    </lineage>
</organism>
<gene>
    <name evidence="1" type="ORF">GMBLW1_03390</name>
</gene>
<protein>
    <recommendedName>
        <fullName evidence="3">RHS repeat-associated core domain-containing protein</fullName>
    </recommendedName>
</protein>
<evidence type="ECO:0000313" key="2">
    <source>
        <dbReference type="Proteomes" id="UP000464378"/>
    </source>
</evidence>
<dbReference type="InterPro" id="IPR050708">
    <property type="entry name" value="T6SS_VgrG/RHS"/>
</dbReference>
<dbReference type="AlphaFoldDB" id="A0A6C2YQL3"/>
<dbReference type="InterPro" id="IPR022385">
    <property type="entry name" value="Rhs_assc_core"/>
</dbReference>
<dbReference type="PANTHER" id="PTHR32305:SF15">
    <property type="entry name" value="PROTEIN RHSA-RELATED"/>
    <property type="match status" value="1"/>
</dbReference>
<keyword evidence="2" id="KW-1185">Reference proteome</keyword>
<dbReference type="EMBL" id="LR586016">
    <property type="protein sequence ID" value="VIP03621.1"/>
    <property type="molecule type" value="Genomic_DNA"/>
</dbReference>
<evidence type="ECO:0008006" key="3">
    <source>
        <dbReference type="Google" id="ProtNLM"/>
    </source>
</evidence>
<dbReference type="NCBIfam" id="TIGR03696">
    <property type="entry name" value="Rhs_assc_core"/>
    <property type="match status" value="1"/>
</dbReference>